<dbReference type="InterPro" id="IPR032466">
    <property type="entry name" value="Metal_Hydrolase"/>
</dbReference>
<dbReference type="SUPFAM" id="SSF51338">
    <property type="entry name" value="Composite domain of metallo-dependent hydrolases"/>
    <property type="match status" value="1"/>
</dbReference>
<keyword evidence="5" id="KW-1185">Reference proteome</keyword>
<keyword evidence="2" id="KW-0732">Signal</keyword>
<organism evidence="4 5">
    <name type="scientific">Streptomyces alanosinicus</name>
    <dbReference type="NCBI Taxonomy" id="68171"/>
    <lineage>
        <taxon>Bacteria</taxon>
        <taxon>Bacillati</taxon>
        <taxon>Actinomycetota</taxon>
        <taxon>Actinomycetes</taxon>
        <taxon>Kitasatosporales</taxon>
        <taxon>Streptomycetaceae</taxon>
        <taxon>Streptomyces</taxon>
    </lineage>
</organism>
<dbReference type="Gene3D" id="3.20.20.140">
    <property type="entry name" value="Metal-dependent hydrolases"/>
    <property type="match status" value="2"/>
</dbReference>
<sequence length="1059" mass="112266">MDFGSVDRRRFLGTAAAGLVAGASGRAAAAVGAPDAPDAQADHAGQVLTYTRMTGGSVTGSRAGGALIAEVQGVLWRVPRDGGQAVRLTDWELEATRPALSPDGRTLAVCGYRGGGFHLWTLRPDGGGLRQVTDGPWDDRGVAWSPDGTRLAFSSERGGDATTGSSYGLWVLDLGDGRPRRVTGGDHEDYDPAWSADGRSLVCVRAAHTPGGGNDGGLSLVRVPLAGGPAEVLRTVTSGRLVCPSVSLSGRIAYVHLTGAGTPGLPADAARLMVDGEVVTADEDLAAAPPCWLSEDELLYAGDGQIRVRSLSGSSVREVPFTARMPVPDPAPRRRRRPLAPQRPAPVRGLHRPALSPDGRSVAFVALNALWLMPVGGTPRRLRQAADTHLLQMPAWAPDGRSVLYCTDQDGLVAVHRHHLDGGADEPLTEGGRLYPALSPDGTRLACQDLTGNLLVRTLATGAEQQLARPLATDGPPGAPTWSPDGRYVAFCDRNRLNQRFREGYNLIRVIDTRTGGERRHLPAEHQSLSDRVASGPVWSPDGRWMALVTESALSLLPVTADGTPAGPARLFTDEPADHPSWSADSGTLLYLCDGRLRRLSLATARAHTLPLRLTAGRAAGDSPEPLRVHAGQLWDGTGAPPRHDVDILITGRRITAVEPHRSRRPGHRTLDASDRTVVPGLFDSHTHPYPATYGARQSLTALAYGITTTACLGSPLYEAVRLREAAAAGELRGPRQLACAELLDGARTAYSMGRAHRTREGVRRTLRRAAALDVDFVKTYVRAPGEVMAEAAEAARALGVPSGSHLCSPGRAAGQSLTTHLQATQRLEFGHATSPLGRIGQDLVEQYADGSFALVITPFTAQILLAADPRLAEDPRVTQLMPPWDVAVVREHARTAPTDAQQRALATEMADYRRLADHGATIALGTDAPLVPVGLSVHLVLRALHAHGFSPAEALHSATSVPARLLGLDADLGTVEAGRIADLTIVEGDPFADFDTLVDIPVVVREGVPHEQGDLTSLHGADRSARAAEHEPPSGMTWLEVAEHFRQGACCHPGTIGE</sequence>
<dbReference type="InterPro" id="IPR006311">
    <property type="entry name" value="TAT_signal"/>
</dbReference>
<dbReference type="Pfam" id="PF07676">
    <property type="entry name" value="PD40"/>
    <property type="match status" value="5"/>
</dbReference>
<dbReference type="GO" id="GO:0016810">
    <property type="term" value="F:hydrolase activity, acting on carbon-nitrogen (but not peptide) bonds"/>
    <property type="evidence" value="ECO:0007669"/>
    <property type="project" value="InterPro"/>
</dbReference>
<dbReference type="PROSITE" id="PS51318">
    <property type="entry name" value="TAT"/>
    <property type="match status" value="1"/>
</dbReference>
<name>A0A918YJC4_9ACTN</name>
<dbReference type="SUPFAM" id="SSF51556">
    <property type="entry name" value="Metallo-dependent hydrolases"/>
    <property type="match status" value="1"/>
</dbReference>
<comment type="caution">
    <text evidence="4">The sequence shown here is derived from an EMBL/GenBank/DDBJ whole genome shotgun (WGS) entry which is preliminary data.</text>
</comment>
<reference evidence="4" key="2">
    <citation type="submission" date="2020-09" db="EMBL/GenBank/DDBJ databases">
        <authorList>
            <person name="Sun Q."/>
            <person name="Ohkuma M."/>
        </authorList>
    </citation>
    <scope>NUCLEOTIDE SEQUENCE</scope>
    <source>
        <strain evidence="4">JCM 4714</strain>
    </source>
</reference>
<feature type="compositionally biased region" description="Low complexity" evidence="1">
    <location>
        <begin position="339"/>
        <end position="348"/>
    </location>
</feature>
<feature type="chain" id="PRO_5037963482" evidence="2">
    <location>
        <begin position="30"/>
        <end position="1059"/>
    </location>
</feature>
<feature type="signal peptide" evidence="2">
    <location>
        <begin position="1"/>
        <end position="29"/>
    </location>
</feature>
<evidence type="ECO:0000259" key="3">
    <source>
        <dbReference type="Pfam" id="PF01979"/>
    </source>
</evidence>
<dbReference type="SUPFAM" id="SSF69304">
    <property type="entry name" value="Tricorn protease N-terminal domain"/>
    <property type="match status" value="1"/>
</dbReference>
<dbReference type="Gene3D" id="2.120.10.30">
    <property type="entry name" value="TolB, C-terminal domain"/>
    <property type="match status" value="3"/>
</dbReference>
<dbReference type="InterPro" id="IPR011042">
    <property type="entry name" value="6-blade_b-propeller_TolB-like"/>
</dbReference>
<feature type="region of interest" description="Disordered" evidence="1">
    <location>
        <begin position="1012"/>
        <end position="1033"/>
    </location>
</feature>
<dbReference type="PANTHER" id="PTHR43135:SF3">
    <property type="entry name" value="ALPHA-D-RIBOSE 1-METHYLPHOSPHONATE 5-TRIPHOSPHATE DIPHOSPHATASE"/>
    <property type="match status" value="1"/>
</dbReference>
<dbReference type="SUPFAM" id="SSF82171">
    <property type="entry name" value="DPP6 N-terminal domain-like"/>
    <property type="match status" value="1"/>
</dbReference>
<dbReference type="Gene3D" id="2.30.40.10">
    <property type="entry name" value="Urease, subunit C, domain 1"/>
    <property type="match status" value="2"/>
</dbReference>
<gene>
    <name evidence="4" type="ORF">GCM10010339_39910</name>
</gene>
<evidence type="ECO:0000313" key="5">
    <source>
        <dbReference type="Proteomes" id="UP000655443"/>
    </source>
</evidence>
<protein>
    <submittedName>
        <fullName evidence="4">Amidohydrolase</fullName>
    </submittedName>
</protein>
<dbReference type="PANTHER" id="PTHR43135">
    <property type="entry name" value="ALPHA-D-RIBOSE 1-METHYLPHOSPHONATE 5-TRIPHOSPHATE DIPHOSPHATASE"/>
    <property type="match status" value="1"/>
</dbReference>
<dbReference type="EMBL" id="BMVG01000008">
    <property type="protein sequence ID" value="GHE05180.1"/>
    <property type="molecule type" value="Genomic_DNA"/>
</dbReference>
<reference evidence="4" key="1">
    <citation type="journal article" date="2014" name="Int. J. Syst. Evol. Microbiol.">
        <title>Complete genome sequence of Corynebacterium casei LMG S-19264T (=DSM 44701T), isolated from a smear-ripened cheese.</title>
        <authorList>
            <consortium name="US DOE Joint Genome Institute (JGI-PGF)"/>
            <person name="Walter F."/>
            <person name="Albersmeier A."/>
            <person name="Kalinowski J."/>
            <person name="Ruckert C."/>
        </authorList>
    </citation>
    <scope>NUCLEOTIDE SEQUENCE</scope>
    <source>
        <strain evidence="4">JCM 4714</strain>
    </source>
</reference>
<dbReference type="RefSeq" id="WP_189954205.1">
    <property type="nucleotide sequence ID" value="NZ_BMVG01000008.1"/>
</dbReference>
<dbReference type="Pfam" id="PF01979">
    <property type="entry name" value="Amidohydro_1"/>
    <property type="match status" value="1"/>
</dbReference>
<feature type="compositionally biased region" description="Basic and acidic residues" evidence="1">
    <location>
        <begin position="1021"/>
        <end position="1033"/>
    </location>
</feature>
<feature type="domain" description="Amidohydrolase-related" evidence="3">
    <location>
        <begin position="677"/>
        <end position="998"/>
    </location>
</feature>
<dbReference type="InterPro" id="IPR011659">
    <property type="entry name" value="WD40"/>
</dbReference>
<dbReference type="InterPro" id="IPR011059">
    <property type="entry name" value="Metal-dep_hydrolase_composite"/>
</dbReference>
<evidence type="ECO:0000256" key="1">
    <source>
        <dbReference type="SAM" id="MobiDB-lite"/>
    </source>
</evidence>
<evidence type="ECO:0000313" key="4">
    <source>
        <dbReference type="EMBL" id="GHE05180.1"/>
    </source>
</evidence>
<dbReference type="Proteomes" id="UP000655443">
    <property type="component" value="Unassembled WGS sequence"/>
</dbReference>
<dbReference type="InterPro" id="IPR051781">
    <property type="entry name" value="Metallo-dep_Hydrolase"/>
</dbReference>
<accession>A0A918YJC4</accession>
<dbReference type="AlphaFoldDB" id="A0A918YJC4"/>
<feature type="region of interest" description="Disordered" evidence="1">
    <location>
        <begin position="323"/>
        <end position="354"/>
    </location>
</feature>
<evidence type="ECO:0000256" key="2">
    <source>
        <dbReference type="SAM" id="SignalP"/>
    </source>
</evidence>
<dbReference type="InterPro" id="IPR006680">
    <property type="entry name" value="Amidohydro-rel"/>
</dbReference>
<proteinExistence type="predicted"/>